<reference evidence="3 4" key="1">
    <citation type="journal article" date="2015" name="Genome Biol. Evol.">
        <title>Comparative Genomics of a Bacterivorous Green Alga Reveals Evolutionary Causalities and Consequences of Phago-Mixotrophic Mode of Nutrition.</title>
        <authorList>
            <person name="Burns J.A."/>
            <person name="Paasch A."/>
            <person name="Narechania A."/>
            <person name="Kim E."/>
        </authorList>
    </citation>
    <scope>NUCLEOTIDE SEQUENCE [LARGE SCALE GENOMIC DNA]</scope>
    <source>
        <strain evidence="3">PLY_AMNH</strain>
    </source>
</reference>
<proteinExistence type="predicted"/>
<accession>A0AAE0EX19</accession>
<reference evidence="3" key="2">
    <citation type="submission" date="2023-06" db="EMBL/GenBank/DDBJ databases">
        <title>Long-read-based genome assembly of the green algal bacterivore Cymbomonas tetramitiformis.</title>
        <authorList>
            <person name="Gyaltshen Y."/>
            <person name="Rozenberg A."/>
            <person name="Paasch A."/>
            <person name="Burns J.A."/>
            <person name="Warring S."/>
            <person name="Larson R."/>
            <person name="Maurer-Alcala X."/>
            <person name="Dacks J."/>
            <person name="Kim E."/>
        </authorList>
    </citation>
    <scope>NUCLEOTIDE SEQUENCE</scope>
    <source>
        <strain evidence="3">PLY_AMNH</strain>
    </source>
</reference>
<evidence type="ECO:0000256" key="1">
    <source>
        <dbReference type="SAM" id="MobiDB-lite"/>
    </source>
</evidence>
<keyword evidence="4" id="KW-1185">Reference proteome</keyword>
<sequence length="273" mass="31130">MTSALSHNHDILVGPAHAFGPRDNYGSGVETEVATRHAPINPMPNEPTMWRSTTRNHYMVVDPLDSTYRHNPPVGPAQREINLSKSTEEKRLRTAKSASETTKLVSKSTDMVKPGVRDSEYEELIMKSLERGYLPECRTGSVQHYYNPLRLHPRPGFSSSAARYYCFDGNRNSEPIYSSGLLNPHPMFGKQSDSRKRSEPIYSFGPPADPVSEHKAKESINLFDRMLTKSRETQLKTVHRFDQAAKFGITLRSHEHYGRLNGHNRSQRFQKQY</sequence>
<evidence type="ECO:0000313" key="3">
    <source>
        <dbReference type="EMBL" id="KAK3243369.1"/>
    </source>
</evidence>
<gene>
    <name evidence="3" type="ORF">CYMTET_46974</name>
    <name evidence="2" type="ORF">CYMTET_46975</name>
</gene>
<feature type="region of interest" description="Disordered" evidence="1">
    <location>
        <begin position="189"/>
        <end position="213"/>
    </location>
</feature>
<dbReference type="EMBL" id="LGRX02032938">
    <property type="protein sequence ID" value="KAK3243369.1"/>
    <property type="molecule type" value="Genomic_DNA"/>
</dbReference>
<name>A0AAE0EX19_9CHLO</name>
<dbReference type="EMBL" id="LGRX02032939">
    <property type="protein sequence ID" value="KAK3243368.1"/>
    <property type="molecule type" value="Genomic_DNA"/>
</dbReference>
<organism evidence="3 4">
    <name type="scientific">Cymbomonas tetramitiformis</name>
    <dbReference type="NCBI Taxonomy" id="36881"/>
    <lineage>
        <taxon>Eukaryota</taxon>
        <taxon>Viridiplantae</taxon>
        <taxon>Chlorophyta</taxon>
        <taxon>Pyramimonadophyceae</taxon>
        <taxon>Pyramimonadales</taxon>
        <taxon>Pyramimonadaceae</taxon>
        <taxon>Cymbomonas</taxon>
    </lineage>
</organism>
<protein>
    <submittedName>
        <fullName evidence="3">Uncharacterized protein</fullName>
    </submittedName>
</protein>
<dbReference type="Proteomes" id="UP001190700">
    <property type="component" value="Unassembled WGS sequence"/>
</dbReference>
<evidence type="ECO:0000313" key="4">
    <source>
        <dbReference type="Proteomes" id="UP001190700"/>
    </source>
</evidence>
<comment type="caution">
    <text evidence="3">The sequence shown here is derived from an EMBL/GenBank/DDBJ whole genome shotgun (WGS) entry which is preliminary data.</text>
</comment>
<dbReference type="AlphaFoldDB" id="A0AAE0EX19"/>
<evidence type="ECO:0000313" key="2">
    <source>
        <dbReference type="EMBL" id="KAK3243368.1"/>
    </source>
</evidence>